<dbReference type="InterPro" id="IPR050709">
    <property type="entry name" value="Biotin_Carboxyl_Carrier/Decarb"/>
</dbReference>
<gene>
    <name evidence="3" type="ORF">METZ01_LOCUS132101</name>
</gene>
<dbReference type="PROSITE" id="PS50968">
    <property type="entry name" value="BIOTINYL_LIPOYL"/>
    <property type="match status" value="1"/>
</dbReference>
<accession>A0A381YRX8</accession>
<feature type="domain" description="Lipoyl-binding" evidence="2">
    <location>
        <begin position="54"/>
        <end position="134"/>
    </location>
</feature>
<name>A0A381YRX8_9ZZZZ</name>
<reference evidence="3" key="1">
    <citation type="submission" date="2018-05" db="EMBL/GenBank/DDBJ databases">
        <authorList>
            <person name="Lanie J.A."/>
            <person name="Ng W.-L."/>
            <person name="Kazmierczak K.M."/>
            <person name="Andrzejewski T.M."/>
            <person name="Davidsen T.M."/>
            <person name="Wayne K.J."/>
            <person name="Tettelin H."/>
            <person name="Glass J.I."/>
            <person name="Rusch D."/>
            <person name="Podicherti R."/>
            <person name="Tsui H.-C.T."/>
            <person name="Winkler M.E."/>
        </authorList>
    </citation>
    <scope>NUCLEOTIDE SEQUENCE</scope>
</reference>
<dbReference type="Pfam" id="PF00364">
    <property type="entry name" value="Biotin_lipoyl"/>
    <property type="match status" value="1"/>
</dbReference>
<keyword evidence="1" id="KW-0092">Biotin</keyword>
<dbReference type="InterPro" id="IPR000089">
    <property type="entry name" value="Biotin_lipoyl"/>
</dbReference>
<feature type="non-terminal residue" evidence="3">
    <location>
        <position position="1"/>
    </location>
</feature>
<dbReference type="PANTHER" id="PTHR45266">
    <property type="entry name" value="OXALOACETATE DECARBOXYLASE ALPHA CHAIN"/>
    <property type="match status" value="1"/>
</dbReference>
<sequence length="136" mass="14757">VDGEPVEGFLAELEPGLLEVDTGAGTVQVHLVQDGRRIWVHCRGQAWAFERVATVRQGEPEVASDQLLSPITGKLVELRVSMGDSVVKGDTLAVLEAMKMEHRLHAPRDGIIAQITSTEPGGQVRERELVVELEAA</sequence>
<dbReference type="EMBL" id="UINC01018801">
    <property type="protein sequence ID" value="SVA79247.1"/>
    <property type="molecule type" value="Genomic_DNA"/>
</dbReference>
<organism evidence="3">
    <name type="scientific">marine metagenome</name>
    <dbReference type="NCBI Taxonomy" id="408172"/>
    <lineage>
        <taxon>unclassified sequences</taxon>
        <taxon>metagenomes</taxon>
        <taxon>ecological metagenomes</taxon>
    </lineage>
</organism>
<dbReference type="PROSITE" id="PS00188">
    <property type="entry name" value="BIOTIN"/>
    <property type="match status" value="1"/>
</dbReference>
<evidence type="ECO:0000313" key="3">
    <source>
        <dbReference type="EMBL" id="SVA79247.1"/>
    </source>
</evidence>
<evidence type="ECO:0000256" key="1">
    <source>
        <dbReference type="ARBA" id="ARBA00023267"/>
    </source>
</evidence>
<dbReference type="AlphaFoldDB" id="A0A381YRX8"/>
<proteinExistence type="predicted"/>
<dbReference type="PANTHER" id="PTHR45266:SF3">
    <property type="entry name" value="OXALOACETATE DECARBOXYLASE ALPHA CHAIN"/>
    <property type="match status" value="1"/>
</dbReference>
<dbReference type="InterPro" id="IPR011053">
    <property type="entry name" value="Single_hybrid_motif"/>
</dbReference>
<protein>
    <recommendedName>
        <fullName evidence="2">Lipoyl-binding domain-containing protein</fullName>
    </recommendedName>
</protein>
<dbReference type="InterPro" id="IPR001882">
    <property type="entry name" value="Biotin_BS"/>
</dbReference>
<dbReference type="SUPFAM" id="SSF51230">
    <property type="entry name" value="Single hybrid motif"/>
    <property type="match status" value="1"/>
</dbReference>
<evidence type="ECO:0000259" key="2">
    <source>
        <dbReference type="PROSITE" id="PS50968"/>
    </source>
</evidence>
<dbReference type="Gene3D" id="2.40.50.100">
    <property type="match status" value="1"/>
</dbReference>
<dbReference type="CDD" id="cd06850">
    <property type="entry name" value="biotinyl_domain"/>
    <property type="match status" value="1"/>
</dbReference>